<evidence type="ECO:0000313" key="3">
    <source>
        <dbReference type="Proteomes" id="UP001218218"/>
    </source>
</evidence>
<proteinExistence type="predicted"/>
<evidence type="ECO:0000256" key="1">
    <source>
        <dbReference type="SAM" id="MobiDB-lite"/>
    </source>
</evidence>
<dbReference type="Proteomes" id="UP001218218">
    <property type="component" value="Unassembled WGS sequence"/>
</dbReference>
<reference evidence="2" key="1">
    <citation type="submission" date="2023-03" db="EMBL/GenBank/DDBJ databases">
        <title>Massive genome expansion in bonnet fungi (Mycena s.s.) driven by repeated elements and novel gene families across ecological guilds.</title>
        <authorList>
            <consortium name="Lawrence Berkeley National Laboratory"/>
            <person name="Harder C.B."/>
            <person name="Miyauchi S."/>
            <person name="Viragh M."/>
            <person name="Kuo A."/>
            <person name="Thoen E."/>
            <person name="Andreopoulos B."/>
            <person name="Lu D."/>
            <person name="Skrede I."/>
            <person name="Drula E."/>
            <person name="Henrissat B."/>
            <person name="Morin E."/>
            <person name="Kohler A."/>
            <person name="Barry K."/>
            <person name="LaButti K."/>
            <person name="Morin E."/>
            <person name="Salamov A."/>
            <person name="Lipzen A."/>
            <person name="Mereny Z."/>
            <person name="Hegedus B."/>
            <person name="Baldrian P."/>
            <person name="Stursova M."/>
            <person name="Weitz H."/>
            <person name="Taylor A."/>
            <person name="Grigoriev I.V."/>
            <person name="Nagy L.G."/>
            <person name="Martin F."/>
            <person name="Kauserud H."/>
        </authorList>
    </citation>
    <scope>NUCLEOTIDE SEQUENCE</scope>
    <source>
        <strain evidence="2">CBHHK002</strain>
    </source>
</reference>
<accession>A0AAD7A9F4</accession>
<dbReference type="AlphaFoldDB" id="A0AAD7A9F4"/>
<name>A0AAD7A9F4_9AGAR</name>
<sequence length="120" mass="13094">MCANESPNKEPYRPVVKFRNIDKSVLEVIQNRDKVASGDSDEENTVDPEDVEDAAFPASIPLPPALDLSFVVDPDINIAAPALFDLVAPPSSIDTSTILKQTTSATPAAREDIQDVDWDW</sequence>
<dbReference type="EMBL" id="JARIHO010000012">
    <property type="protein sequence ID" value="KAJ7352568.1"/>
    <property type="molecule type" value="Genomic_DNA"/>
</dbReference>
<feature type="compositionally biased region" description="Polar residues" evidence="1">
    <location>
        <begin position="97"/>
        <end position="106"/>
    </location>
</feature>
<comment type="caution">
    <text evidence="2">The sequence shown here is derived from an EMBL/GenBank/DDBJ whole genome shotgun (WGS) entry which is preliminary data.</text>
</comment>
<keyword evidence="3" id="KW-1185">Reference proteome</keyword>
<feature type="region of interest" description="Disordered" evidence="1">
    <location>
        <begin position="97"/>
        <end position="120"/>
    </location>
</feature>
<evidence type="ECO:0000313" key="2">
    <source>
        <dbReference type="EMBL" id="KAJ7352568.1"/>
    </source>
</evidence>
<protein>
    <submittedName>
        <fullName evidence="2">Uncharacterized protein</fullName>
    </submittedName>
</protein>
<organism evidence="2 3">
    <name type="scientific">Mycena albidolilacea</name>
    <dbReference type="NCBI Taxonomy" id="1033008"/>
    <lineage>
        <taxon>Eukaryota</taxon>
        <taxon>Fungi</taxon>
        <taxon>Dikarya</taxon>
        <taxon>Basidiomycota</taxon>
        <taxon>Agaricomycotina</taxon>
        <taxon>Agaricomycetes</taxon>
        <taxon>Agaricomycetidae</taxon>
        <taxon>Agaricales</taxon>
        <taxon>Marasmiineae</taxon>
        <taxon>Mycenaceae</taxon>
        <taxon>Mycena</taxon>
    </lineage>
</organism>
<gene>
    <name evidence="2" type="ORF">DFH08DRAFT_957360</name>
</gene>